<organism evidence="1 2">
    <name type="scientific">Paraburkholderia rhynchosiae</name>
    <dbReference type="NCBI Taxonomy" id="487049"/>
    <lineage>
        <taxon>Bacteria</taxon>
        <taxon>Pseudomonadati</taxon>
        <taxon>Pseudomonadota</taxon>
        <taxon>Betaproteobacteria</taxon>
        <taxon>Burkholderiales</taxon>
        <taxon>Burkholderiaceae</taxon>
        <taxon>Paraburkholderia</taxon>
    </lineage>
</organism>
<gene>
    <name evidence="1" type="ORF">LMG27174_07337</name>
</gene>
<sequence>MRSLSSRVTGIALVSECKLYRLAGCLLNLTRKLGYLCTLLLVGRRDVHRQ</sequence>
<dbReference type="Proteomes" id="UP000494205">
    <property type="component" value="Unassembled WGS sequence"/>
</dbReference>
<protein>
    <submittedName>
        <fullName evidence="1">Uncharacterized protein</fullName>
    </submittedName>
</protein>
<accession>A0A6J5CX65</accession>
<proteinExistence type="predicted"/>
<dbReference type="EMBL" id="CADIJZ010000124">
    <property type="protein sequence ID" value="CAB3745545.1"/>
    <property type="molecule type" value="Genomic_DNA"/>
</dbReference>
<evidence type="ECO:0000313" key="1">
    <source>
        <dbReference type="EMBL" id="CAB3745545.1"/>
    </source>
</evidence>
<dbReference type="AlphaFoldDB" id="A0A6J5CX65"/>
<evidence type="ECO:0000313" key="2">
    <source>
        <dbReference type="Proteomes" id="UP000494205"/>
    </source>
</evidence>
<name>A0A6J5CX65_9BURK</name>
<reference evidence="1 2" key="1">
    <citation type="submission" date="2020-04" db="EMBL/GenBank/DDBJ databases">
        <authorList>
            <person name="De Canck E."/>
        </authorList>
    </citation>
    <scope>NUCLEOTIDE SEQUENCE [LARGE SCALE GENOMIC DNA]</scope>
    <source>
        <strain evidence="1 2">LMG 27174</strain>
    </source>
</reference>